<dbReference type="InterPro" id="IPR004839">
    <property type="entry name" value="Aminotransferase_I/II_large"/>
</dbReference>
<dbReference type="PRINTS" id="PR00035">
    <property type="entry name" value="HTHGNTR"/>
</dbReference>
<dbReference type="InterPro" id="IPR000524">
    <property type="entry name" value="Tscrpt_reg_HTH_GntR"/>
</dbReference>
<protein>
    <submittedName>
        <fullName evidence="7">GntR family transcriptional regulator</fullName>
    </submittedName>
</protein>
<dbReference type="CDD" id="cd07377">
    <property type="entry name" value="WHTH_GntR"/>
    <property type="match status" value="1"/>
</dbReference>
<dbReference type="PROSITE" id="PS50949">
    <property type="entry name" value="HTH_GNTR"/>
    <property type="match status" value="1"/>
</dbReference>
<keyword evidence="5" id="KW-0804">Transcription</keyword>
<dbReference type="GO" id="GO:0003677">
    <property type="term" value="F:DNA binding"/>
    <property type="evidence" value="ECO:0007669"/>
    <property type="project" value="UniProtKB-KW"/>
</dbReference>
<dbReference type="Gene3D" id="3.40.640.10">
    <property type="entry name" value="Type I PLP-dependent aspartate aminotransferase-like (Major domain)"/>
    <property type="match status" value="1"/>
</dbReference>
<keyword evidence="3" id="KW-0805">Transcription regulation</keyword>
<dbReference type="InterPro" id="IPR036390">
    <property type="entry name" value="WH_DNA-bd_sf"/>
</dbReference>
<dbReference type="EMBL" id="BLKS01000001">
    <property type="protein sequence ID" value="GFG50931.1"/>
    <property type="molecule type" value="Genomic_DNA"/>
</dbReference>
<dbReference type="SUPFAM" id="SSF46785">
    <property type="entry name" value="Winged helix' DNA-binding domain"/>
    <property type="match status" value="1"/>
</dbReference>
<evidence type="ECO:0000313" key="7">
    <source>
        <dbReference type="EMBL" id="GFG50931.1"/>
    </source>
</evidence>
<dbReference type="SMART" id="SM00345">
    <property type="entry name" value="HTH_GNTR"/>
    <property type="match status" value="1"/>
</dbReference>
<evidence type="ECO:0000313" key="8">
    <source>
        <dbReference type="Proteomes" id="UP000465302"/>
    </source>
</evidence>
<evidence type="ECO:0000256" key="4">
    <source>
        <dbReference type="ARBA" id="ARBA00023125"/>
    </source>
</evidence>
<dbReference type="Gene3D" id="1.10.10.10">
    <property type="entry name" value="Winged helix-like DNA-binding domain superfamily/Winged helix DNA-binding domain"/>
    <property type="match status" value="1"/>
</dbReference>
<gene>
    <name evidence="7" type="ORF">MAGR_23720</name>
</gene>
<accession>A0A7I9VZP8</accession>
<evidence type="ECO:0000256" key="5">
    <source>
        <dbReference type="ARBA" id="ARBA00023163"/>
    </source>
</evidence>
<evidence type="ECO:0000256" key="3">
    <source>
        <dbReference type="ARBA" id="ARBA00023015"/>
    </source>
</evidence>
<dbReference type="SUPFAM" id="SSF53383">
    <property type="entry name" value="PLP-dependent transferases"/>
    <property type="match status" value="1"/>
</dbReference>
<dbReference type="InterPro" id="IPR036388">
    <property type="entry name" value="WH-like_DNA-bd_sf"/>
</dbReference>
<dbReference type="Pfam" id="PF00155">
    <property type="entry name" value="Aminotran_1_2"/>
    <property type="match status" value="1"/>
</dbReference>
<organism evidence="7 8">
    <name type="scientific">Mycolicibacterium agri</name>
    <name type="common">Mycobacterium agri</name>
    <dbReference type="NCBI Taxonomy" id="36811"/>
    <lineage>
        <taxon>Bacteria</taxon>
        <taxon>Bacillati</taxon>
        <taxon>Actinomycetota</taxon>
        <taxon>Actinomycetes</taxon>
        <taxon>Mycobacteriales</taxon>
        <taxon>Mycobacteriaceae</taxon>
        <taxon>Mycolicibacterium</taxon>
    </lineage>
</organism>
<evidence type="ECO:0000259" key="6">
    <source>
        <dbReference type="PROSITE" id="PS50949"/>
    </source>
</evidence>
<name>A0A7I9VZP8_MYCAG</name>
<comment type="caution">
    <text evidence="7">The sequence shown here is derived from an EMBL/GenBank/DDBJ whole genome shotgun (WGS) entry which is preliminary data.</text>
</comment>
<feature type="domain" description="HTH gntR-type" evidence="6">
    <location>
        <begin position="38"/>
        <end position="106"/>
    </location>
</feature>
<sequence>MGWPPRRAPGILGPTTGAPGILCAVPRTLIEIDRSSPEPLYRQVRRAIEHGIASGVFDVHHRLPSSRELAIELAVSRNTINLAYQELIAEGFVRSHERSGMFVNPEMLEAAAAETVDTVPRIDWQSRIRRQPDADIPEIEKTSDWYQYPYPFLAGQIDIRSFPARSWNRCLRDALFQPHAYPSLQDSVAADDPMLIDMIRQQILPPRGIEAGPDEILVTVGSQQGLDLVGRALLGPGQRVAVENPGYLDARHIFVRTGATVYGIDVDADGLRPPDTLAGTHLIHCTPSHHHPTNATLGIERRRRLLALAAESGTVVVEDDYDSEFRYHGSPSPSLKSLDTSGDAIYLGTFSKFLAPGLRLGYLVGPADLVRELRHVRRYVLRHPPGHTQRALALLIDSGNYHRALRQHRTKMKRKWERLVAAVHKYLPFATGPFAPGGVSLWVEGPDALDCRELLRAAQSRGVLIERGDIFYMQDNPPRNMIRIGYGAIGLNSIEPGIALLGQACAEVLSSKR</sequence>
<dbReference type="PANTHER" id="PTHR46577:SF1">
    <property type="entry name" value="HTH-TYPE TRANSCRIPTIONAL REGULATORY PROTEIN GABR"/>
    <property type="match status" value="1"/>
</dbReference>
<evidence type="ECO:0000256" key="2">
    <source>
        <dbReference type="ARBA" id="ARBA00022898"/>
    </source>
</evidence>
<dbReference type="AlphaFoldDB" id="A0A7I9VZP8"/>
<dbReference type="PANTHER" id="PTHR46577">
    <property type="entry name" value="HTH-TYPE TRANSCRIPTIONAL REGULATORY PROTEIN GABR"/>
    <property type="match status" value="1"/>
</dbReference>
<reference evidence="7 8" key="1">
    <citation type="journal article" date="2019" name="Emerg. Microbes Infect.">
        <title>Comprehensive subspecies identification of 175 nontuberculous mycobacteria species based on 7547 genomic profiles.</title>
        <authorList>
            <person name="Matsumoto Y."/>
            <person name="Kinjo T."/>
            <person name="Motooka D."/>
            <person name="Nabeya D."/>
            <person name="Jung N."/>
            <person name="Uechi K."/>
            <person name="Horii T."/>
            <person name="Iida T."/>
            <person name="Fujita J."/>
            <person name="Nakamura S."/>
        </authorList>
    </citation>
    <scope>NUCLEOTIDE SEQUENCE [LARGE SCALE GENOMIC DNA]</scope>
    <source>
        <strain evidence="7 8">JCM 6377</strain>
    </source>
</reference>
<dbReference type="GO" id="GO:0003700">
    <property type="term" value="F:DNA-binding transcription factor activity"/>
    <property type="evidence" value="ECO:0007669"/>
    <property type="project" value="InterPro"/>
</dbReference>
<proteinExistence type="inferred from homology"/>
<dbReference type="GO" id="GO:0030170">
    <property type="term" value="F:pyridoxal phosphate binding"/>
    <property type="evidence" value="ECO:0007669"/>
    <property type="project" value="InterPro"/>
</dbReference>
<keyword evidence="2" id="KW-0663">Pyridoxal phosphate</keyword>
<dbReference type="InterPro" id="IPR015421">
    <property type="entry name" value="PyrdxlP-dep_Trfase_major"/>
</dbReference>
<comment type="similarity">
    <text evidence="1">In the C-terminal section; belongs to the class-I pyridoxal-phosphate-dependent aminotransferase family.</text>
</comment>
<dbReference type="Proteomes" id="UP000465302">
    <property type="component" value="Unassembled WGS sequence"/>
</dbReference>
<dbReference type="InterPro" id="IPR051446">
    <property type="entry name" value="HTH_trans_reg/aminotransferase"/>
</dbReference>
<dbReference type="CDD" id="cd00609">
    <property type="entry name" value="AAT_like"/>
    <property type="match status" value="1"/>
</dbReference>
<keyword evidence="4" id="KW-0238">DNA-binding</keyword>
<dbReference type="Pfam" id="PF00392">
    <property type="entry name" value="GntR"/>
    <property type="match status" value="1"/>
</dbReference>
<dbReference type="InterPro" id="IPR015424">
    <property type="entry name" value="PyrdxlP-dep_Trfase"/>
</dbReference>
<evidence type="ECO:0000256" key="1">
    <source>
        <dbReference type="ARBA" id="ARBA00005384"/>
    </source>
</evidence>